<proteinExistence type="predicted"/>
<evidence type="ECO:0008006" key="2">
    <source>
        <dbReference type="Google" id="ProtNLM"/>
    </source>
</evidence>
<sequence length="137" mass="15955">MAKLIQDIWILRDSGIVVFHRVFDNHLDAQLFGGLMTTLNLFAEEMSSGGLSNFELSNKRFSIIKKNRFLFIANSSKDKKVKKVNQEIETIVKKFFDKYSEEELNDFSGNINIFSSFEKEIEGSLEATIRRFQKAFW</sequence>
<organism evidence="1">
    <name type="scientific">marine sediment metagenome</name>
    <dbReference type="NCBI Taxonomy" id="412755"/>
    <lineage>
        <taxon>unclassified sequences</taxon>
        <taxon>metagenomes</taxon>
        <taxon>ecological metagenomes</taxon>
    </lineage>
</organism>
<protein>
    <recommendedName>
        <fullName evidence="2">FUZ/MON1/HPS1 first Longin domain-containing protein</fullName>
    </recommendedName>
</protein>
<reference evidence="1" key="1">
    <citation type="journal article" date="2015" name="Nature">
        <title>Complex archaea that bridge the gap between prokaryotes and eukaryotes.</title>
        <authorList>
            <person name="Spang A."/>
            <person name="Saw J.H."/>
            <person name="Jorgensen S.L."/>
            <person name="Zaremba-Niedzwiedzka K."/>
            <person name="Martijn J."/>
            <person name="Lind A.E."/>
            <person name="van Eijk R."/>
            <person name="Schleper C."/>
            <person name="Guy L."/>
            <person name="Ettema T.J."/>
        </authorList>
    </citation>
    <scope>NUCLEOTIDE SEQUENCE</scope>
</reference>
<dbReference type="EMBL" id="LAZR01019118">
    <property type="protein sequence ID" value="KKL93697.1"/>
    <property type="molecule type" value="Genomic_DNA"/>
</dbReference>
<comment type="caution">
    <text evidence="1">The sequence shown here is derived from an EMBL/GenBank/DDBJ whole genome shotgun (WGS) entry which is preliminary data.</text>
</comment>
<accession>A0A0F9J3F4</accession>
<name>A0A0F9J3F4_9ZZZZ</name>
<dbReference type="AlphaFoldDB" id="A0A0F9J3F4"/>
<gene>
    <name evidence="1" type="ORF">LCGC14_1872090</name>
</gene>
<evidence type="ECO:0000313" key="1">
    <source>
        <dbReference type="EMBL" id="KKL93697.1"/>
    </source>
</evidence>